<feature type="transmembrane region" description="Helical" evidence="1">
    <location>
        <begin position="123"/>
        <end position="142"/>
    </location>
</feature>
<accession>A0ABS5WI04</accession>
<feature type="transmembrane region" description="Helical" evidence="1">
    <location>
        <begin position="148"/>
        <end position="166"/>
    </location>
</feature>
<evidence type="ECO:0000313" key="2">
    <source>
        <dbReference type="EMBL" id="MBT2163038.1"/>
    </source>
</evidence>
<name>A0ABS5WI04_9FLAO</name>
<dbReference type="RefSeq" id="WP_214613009.1">
    <property type="nucleotide sequence ID" value="NZ_JACATN010000005.1"/>
</dbReference>
<feature type="transmembrane region" description="Helical" evidence="1">
    <location>
        <begin position="36"/>
        <end position="53"/>
    </location>
</feature>
<feature type="transmembrane region" description="Helical" evidence="1">
    <location>
        <begin position="12"/>
        <end position="30"/>
    </location>
</feature>
<protein>
    <submittedName>
        <fullName evidence="2">Uncharacterized protein</fullName>
    </submittedName>
</protein>
<sequence length="187" mass="21194">MSNTTKILKTPLRISIAILLLGMLSRIFHWPYASETILVAFSAILLLYSVRFWKKETKLFIDIVKLVMVVSWALNGVFRVLDLPFTLLFQVLIAISFITWFIMEGTAYFLDEDRRQKNNMARVLWNFAMVIGALSIIAGSLLNMLNEAYAIPLLAVGITIIVAYILKDVFATTTKGEEDHGNGEFQL</sequence>
<keyword evidence="3" id="KW-1185">Reference proteome</keyword>
<comment type="caution">
    <text evidence="2">The sequence shown here is derived from an EMBL/GenBank/DDBJ whole genome shotgun (WGS) entry which is preliminary data.</text>
</comment>
<reference evidence="3" key="2">
    <citation type="submission" date="2023-07" db="EMBL/GenBank/DDBJ databases">
        <title>Zobellia barbeyronii sp. nov., a new marine flavobacterium, isolated from green and red algae.</title>
        <authorList>
            <person name="Nedashkovskaya O.I."/>
            <person name="Otstavnykh N."/>
            <person name="Zhukova N."/>
            <person name="Guzev K."/>
            <person name="Chausova V."/>
            <person name="Tekutyeva L."/>
            <person name="Mikhailov V."/>
            <person name="Isaeva M."/>
        </authorList>
    </citation>
    <scope>NUCLEOTIDE SEQUENCE [LARGE SCALE GENOMIC DNA]</scope>
    <source>
        <strain evidence="3">KMM 6746</strain>
    </source>
</reference>
<feature type="transmembrane region" description="Helical" evidence="1">
    <location>
        <begin position="87"/>
        <end position="111"/>
    </location>
</feature>
<proteinExistence type="predicted"/>
<feature type="transmembrane region" description="Helical" evidence="1">
    <location>
        <begin position="60"/>
        <end position="81"/>
    </location>
</feature>
<evidence type="ECO:0000256" key="1">
    <source>
        <dbReference type="SAM" id="Phobius"/>
    </source>
</evidence>
<keyword evidence="1" id="KW-0472">Membrane</keyword>
<evidence type="ECO:0000313" key="3">
    <source>
        <dbReference type="Proteomes" id="UP000740413"/>
    </source>
</evidence>
<keyword evidence="1" id="KW-1133">Transmembrane helix</keyword>
<keyword evidence="1" id="KW-0812">Transmembrane</keyword>
<reference evidence="2 3" key="1">
    <citation type="submission" date="2020-06" db="EMBL/GenBank/DDBJ databases">
        <authorList>
            <person name="Isaeva M.P."/>
            <person name="Chernysheva N.Y."/>
        </authorList>
    </citation>
    <scope>NUCLEOTIDE SEQUENCE [LARGE SCALE GENOMIC DNA]</scope>
    <source>
        <strain evidence="2 3">KMM 6746</strain>
    </source>
</reference>
<organism evidence="2 3">
    <name type="scientific">Zobellia barbeyronii</name>
    <dbReference type="NCBI Taxonomy" id="2748009"/>
    <lineage>
        <taxon>Bacteria</taxon>
        <taxon>Pseudomonadati</taxon>
        <taxon>Bacteroidota</taxon>
        <taxon>Flavobacteriia</taxon>
        <taxon>Flavobacteriales</taxon>
        <taxon>Flavobacteriaceae</taxon>
        <taxon>Zobellia</taxon>
    </lineage>
</organism>
<dbReference type="Proteomes" id="UP000740413">
    <property type="component" value="Unassembled WGS sequence"/>
</dbReference>
<dbReference type="EMBL" id="JACATN010000005">
    <property type="protein sequence ID" value="MBT2163038.1"/>
    <property type="molecule type" value="Genomic_DNA"/>
</dbReference>
<gene>
    <name evidence="2" type="ORF">HW347_17345</name>
</gene>